<dbReference type="InterPro" id="IPR025669">
    <property type="entry name" value="AAA_dom"/>
</dbReference>
<reference evidence="2 3" key="1">
    <citation type="journal article" date="2017" name="Syst. Appl. Microbiol.">
        <title>Pseudomonas caspiana sp. nov., a citrus pathogen in the Pseudomonas syringae phylogenetic group.</title>
        <authorList>
            <person name="Busquets A."/>
            <person name="Gomila M."/>
            <person name="Beiki F."/>
            <person name="Mulet M."/>
            <person name="Rahimian H."/>
            <person name="Garcia-Valdes E."/>
            <person name="Lalucat J."/>
        </authorList>
    </citation>
    <scope>NUCLEOTIDE SEQUENCE [LARGE SCALE GENOMIC DNA]</scope>
    <source>
        <strain evidence="2 3">FBF102</strain>
    </source>
</reference>
<protein>
    <recommendedName>
        <fullName evidence="1">AAA domain-containing protein</fullName>
    </recommendedName>
</protein>
<gene>
    <name evidence="2" type="ORF">AUC60_06870</name>
</gene>
<keyword evidence="3" id="KW-1185">Reference proteome</keyword>
<name>A0A1Y3P3R1_9PSED</name>
<evidence type="ECO:0000313" key="3">
    <source>
        <dbReference type="Proteomes" id="UP000195440"/>
    </source>
</evidence>
<dbReference type="InterPro" id="IPR027417">
    <property type="entry name" value="P-loop_NTPase"/>
</dbReference>
<dbReference type="Gene3D" id="3.40.50.300">
    <property type="entry name" value="P-loop containing nucleotide triphosphate hydrolases"/>
    <property type="match status" value="1"/>
</dbReference>
<dbReference type="RefSeq" id="WP_087265351.1">
    <property type="nucleotide sequence ID" value="NZ_JBJGBV010000017.1"/>
</dbReference>
<organism evidence="2 3">
    <name type="scientific">Pseudomonas caspiana</name>
    <dbReference type="NCBI Taxonomy" id="1451454"/>
    <lineage>
        <taxon>Bacteria</taxon>
        <taxon>Pseudomonadati</taxon>
        <taxon>Pseudomonadota</taxon>
        <taxon>Gammaproteobacteria</taxon>
        <taxon>Pseudomonadales</taxon>
        <taxon>Pseudomonadaceae</taxon>
        <taxon>Pseudomonas</taxon>
    </lineage>
</organism>
<dbReference type="EMBL" id="LOHF01000004">
    <property type="protein sequence ID" value="OUM74466.1"/>
    <property type="molecule type" value="Genomic_DNA"/>
</dbReference>
<dbReference type="SUPFAM" id="SSF52540">
    <property type="entry name" value="P-loop containing nucleoside triphosphate hydrolases"/>
    <property type="match status" value="1"/>
</dbReference>
<dbReference type="PANTHER" id="PTHR13696">
    <property type="entry name" value="P-LOOP CONTAINING NUCLEOSIDE TRIPHOSPHATE HYDROLASE"/>
    <property type="match status" value="1"/>
</dbReference>
<sequence length="301" mass="33900">MAKEKKVLAPVIAIVNMKGGVGKTTISAHLFREFYRKKSKNILLIDFDPQFNLTQTLKTQQEYEALKVKGATILSVMECTQEASIFKTFESDGQAPEVADLVVPLKRARDRIAKHGAERKTYRLDLIPGDFDLCKFSLIDDKKVLDVSKRRFIDFISKAREQYDIICIDCNPSTSFLNMCSLKVATHLLVPVRPDRYSMLGLRLLDSFVNNFKEIVEKPKKIIILNGVPTTSYDPTVENELRSDPIYGPITLATNLTISTLLTADPNYTGFATDKKVAYTKALRDKMHILSDELAMALGVK</sequence>
<dbReference type="PANTHER" id="PTHR13696:SF99">
    <property type="entry name" value="COBYRINIC ACID AC-DIAMIDE SYNTHASE"/>
    <property type="match status" value="1"/>
</dbReference>
<dbReference type="Pfam" id="PF13614">
    <property type="entry name" value="AAA_31"/>
    <property type="match status" value="1"/>
</dbReference>
<dbReference type="InterPro" id="IPR050678">
    <property type="entry name" value="DNA_Partitioning_ATPase"/>
</dbReference>
<dbReference type="CDD" id="cd02042">
    <property type="entry name" value="ParAB_family"/>
    <property type="match status" value="1"/>
</dbReference>
<evidence type="ECO:0000313" key="2">
    <source>
        <dbReference type="EMBL" id="OUM74466.1"/>
    </source>
</evidence>
<accession>A0A1Y3P3R1</accession>
<feature type="domain" description="AAA" evidence="1">
    <location>
        <begin position="11"/>
        <end position="215"/>
    </location>
</feature>
<comment type="caution">
    <text evidence="2">The sequence shown here is derived from an EMBL/GenBank/DDBJ whole genome shotgun (WGS) entry which is preliminary data.</text>
</comment>
<dbReference type="Proteomes" id="UP000195440">
    <property type="component" value="Unassembled WGS sequence"/>
</dbReference>
<evidence type="ECO:0000259" key="1">
    <source>
        <dbReference type="Pfam" id="PF13614"/>
    </source>
</evidence>
<proteinExistence type="predicted"/>
<dbReference type="OrthoDB" id="9815116at2"/>
<dbReference type="AlphaFoldDB" id="A0A1Y3P3R1"/>